<reference evidence="5 6" key="1">
    <citation type="journal article" date="2019" name="Int. J. Syst. Evol. Microbiol.">
        <title>The Global Catalogue of Microorganisms (GCM) 10K type strain sequencing project: providing services to taxonomists for standard genome sequencing and annotation.</title>
        <authorList>
            <consortium name="The Broad Institute Genomics Platform"/>
            <consortium name="The Broad Institute Genome Sequencing Center for Infectious Disease"/>
            <person name="Wu L."/>
            <person name="Ma J."/>
        </authorList>
    </citation>
    <scope>NUCLEOTIDE SEQUENCE [LARGE SCALE GENOMIC DNA]</scope>
    <source>
        <strain evidence="5 6">JCM 8201</strain>
    </source>
</reference>
<dbReference type="Gene3D" id="1.10.10.10">
    <property type="entry name" value="Winged helix-like DNA-binding domain superfamily/Winged helix DNA-binding domain"/>
    <property type="match status" value="1"/>
</dbReference>
<dbReference type="EMBL" id="BAAATZ010000006">
    <property type="protein sequence ID" value="GAA2723896.1"/>
    <property type="molecule type" value="Genomic_DNA"/>
</dbReference>
<gene>
    <name evidence="5" type="ORF">GCM10010439_20290</name>
</gene>
<dbReference type="InterPro" id="IPR005650">
    <property type="entry name" value="BlaI_family"/>
</dbReference>
<comment type="caution">
    <text evidence="5">The sequence shown here is derived from an EMBL/GenBank/DDBJ whole genome shotgun (WGS) entry which is preliminary data.</text>
</comment>
<dbReference type="InterPro" id="IPR036388">
    <property type="entry name" value="WH-like_DNA-bd_sf"/>
</dbReference>
<dbReference type="Proteomes" id="UP001501842">
    <property type="component" value="Unassembled WGS sequence"/>
</dbReference>
<evidence type="ECO:0000256" key="4">
    <source>
        <dbReference type="ARBA" id="ARBA00023163"/>
    </source>
</evidence>
<keyword evidence="3" id="KW-0238">DNA-binding</keyword>
<evidence type="ECO:0000313" key="5">
    <source>
        <dbReference type="EMBL" id="GAA2723896.1"/>
    </source>
</evidence>
<evidence type="ECO:0000313" key="6">
    <source>
        <dbReference type="Proteomes" id="UP001501842"/>
    </source>
</evidence>
<dbReference type="InterPro" id="IPR036390">
    <property type="entry name" value="WH_DNA-bd_sf"/>
</dbReference>
<keyword evidence="6" id="KW-1185">Reference proteome</keyword>
<sequence>MLTTYAEGVHPVSRRPLGQLEAEVLAAVSAGGSIATAELLSRIPGDPAYTTINTILFRLHDKGLVTRERDGRQYRYRLAVDEARLVADRMHDHLRYASDSSSVLSQFVEVLTSEEVAELRQILEHRGKPT</sequence>
<dbReference type="SUPFAM" id="SSF46785">
    <property type="entry name" value="Winged helix' DNA-binding domain"/>
    <property type="match status" value="1"/>
</dbReference>
<comment type="similarity">
    <text evidence="1">Belongs to the BlaI transcriptional regulatory family.</text>
</comment>
<proteinExistence type="inferred from homology"/>
<keyword evidence="2" id="KW-0805">Transcription regulation</keyword>
<dbReference type="Gene3D" id="6.10.140.850">
    <property type="match status" value="1"/>
</dbReference>
<evidence type="ECO:0000256" key="2">
    <source>
        <dbReference type="ARBA" id="ARBA00023015"/>
    </source>
</evidence>
<dbReference type="Pfam" id="PF03965">
    <property type="entry name" value="Penicillinase_R"/>
    <property type="match status" value="1"/>
</dbReference>
<name>A0ABN3U417_9ACTN</name>
<keyword evidence="4" id="KW-0804">Transcription</keyword>
<accession>A0ABN3U417</accession>
<protein>
    <submittedName>
        <fullName evidence="5">BlaI/MecI/CopY family transcriptional regulator</fullName>
    </submittedName>
</protein>
<organism evidence="5 6">
    <name type="scientific">Actinocorallia aurantiaca</name>
    <dbReference type="NCBI Taxonomy" id="46204"/>
    <lineage>
        <taxon>Bacteria</taxon>
        <taxon>Bacillati</taxon>
        <taxon>Actinomycetota</taxon>
        <taxon>Actinomycetes</taxon>
        <taxon>Streptosporangiales</taxon>
        <taxon>Thermomonosporaceae</taxon>
        <taxon>Actinocorallia</taxon>
    </lineage>
</organism>
<evidence type="ECO:0000256" key="1">
    <source>
        <dbReference type="ARBA" id="ARBA00011046"/>
    </source>
</evidence>
<evidence type="ECO:0000256" key="3">
    <source>
        <dbReference type="ARBA" id="ARBA00023125"/>
    </source>
</evidence>